<dbReference type="Proteomes" id="UP000604475">
    <property type="component" value="Unassembled WGS sequence"/>
</dbReference>
<dbReference type="EMBL" id="JAEACQ010000161">
    <property type="protein sequence ID" value="MBL7627473.1"/>
    <property type="molecule type" value="Genomic_DNA"/>
</dbReference>
<gene>
    <name evidence="1" type="ORF">I7412_09880</name>
</gene>
<dbReference type="InterPro" id="IPR027417">
    <property type="entry name" value="P-loop_NTPase"/>
</dbReference>
<dbReference type="PANTHER" id="PTHR36451:SF1">
    <property type="entry name" value="OMEGA-HYDROXY-BETA-DIHYDROMENAQUINONE-9 SULFOTRANSFERASE STF3"/>
    <property type="match status" value="1"/>
</dbReference>
<keyword evidence="2" id="KW-1185">Reference proteome</keyword>
<dbReference type="Gene3D" id="3.40.50.300">
    <property type="entry name" value="P-loop containing nucleotide triphosphate hydrolases"/>
    <property type="match status" value="1"/>
</dbReference>
<dbReference type="PANTHER" id="PTHR36451">
    <property type="entry name" value="PAPS-DEPENDENT SULFOTRANSFERASE STF3"/>
    <property type="match status" value="1"/>
</dbReference>
<sequence length="425" mass="47659">MRARAGRPAPVEIDDLAEPRFTDEVRSVLAMMADAGRGLALEPDALMDAAARETGLADFGPTDFVERLGVLCRSMREDAGLSDAGVLAQHVLLVGLLKSRLFLEDLVRRHPEILDERITAPIVICGLPRTGTTHLHNLMSADPALRWLPYWESREPVLAPDEAAAVRAGAPDPRPERTARALWLVNAAMPYFNRMHEMTVDHAHEEIQLLAVDFSTMLFETTAPLPGWRDYYLSHDQTSSYQYLVKILKALQWLRGGTRWVLKSPQHLEQFPVLRATFPDATFVVTHRDPAAVTASMATMIAYTARMSRDRVDVAAVGRYWADRLERMLRSCAADRDGLPAARTVDVVFEDFMADDVATVERIYRTAGQPFDGSVRAAMTEFMAAHPRGRHGTVRYDLRAFGLDPGERRQALAFYYERFGLRPEG</sequence>
<proteinExistence type="predicted"/>
<dbReference type="InterPro" id="IPR052736">
    <property type="entry name" value="Stf3_sulfotransferase"/>
</dbReference>
<organism evidence="1 2">
    <name type="scientific">Frankia nepalensis</name>
    <dbReference type="NCBI Taxonomy" id="1836974"/>
    <lineage>
        <taxon>Bacteria</taxon>
        <taxon>Bacillati</taxon>
        <taxon>Actinomycetota</taxon>
        <taxon>Actinomycetes</taxon>
        <taxon>Frankiales</taxon>
        <taxon>Frankiaceae</taxon>
        <taxon>Frankia</taxon>
    </lineage>
</organism>
<accession>A0A937RJF7</accession>
<name>A0A937RJF7_9ACTN</name>
<dbReference type="AlphaFoldDB" id="A0A937RJF7"/>
<comment type="caution">
    <text evidence="1">The sequence shown here is derived from an EMBL/GenBank/DDBJ whole genome shotgun (WGS) entry which is preliminary data.</text>
</comment>
<protein>
    <submittedName>
        <fullName evidence="1">Sulfotransferase</fullName>
    </submittedName>
</protein>
<dbReference type="Pfam" id="PF13469">
    <property type="entry name" value="Sulfotransfer_3"/>
    <property type="match status" value="1"/>
</dbReference>
<reference evidence="1" key="1">
    <citation type="submission" date="2020-12" db="EMBL/GenBank/DDBJ databases">
        <title>Genomic characterization of non-nitrogen-fixing Frankia strains.</title>
        <authorList>
            <person name="Carlos-Shanley C."/>
            <person name="Guerra T."/>
            <person name="Hahn D."/>
        </authorList>
    </citation>
    <scope>NUCLEOTIDE SEQUENCE</scope>
    <source>
        <strain evidence="1">CN6</strain>
    </source>
</reference>
<dbReference type="RefSeq" id="WP_203030630.1">
    <property type="nucleotide sequence ID" value="NZ_JADWYW010000736.1"/>
</dbReference>
<evidence type="ECO:0000313" key="2">
    <source>
        <dbReference type="Proteomes" id="UP000604475"/>
    </source>
</evidence>
<dbReference type="SUPFAM" id="SSF52540">
    <property type="entry name" value="P-loop containing nucleoside triphosphate hydrolases"/>
    <property type="match status" value="1"/>
</dbReference>
<evidence type="ECO:0000313" key="1">
    <source>
        <dbReference type="EMBL" id="MBL7627473.1"/>
    </source>
</evidence>